<evidence type="ECO:0000313" key="1">
    <source>
        <dbReference type="EMBL" id="NYV28468.1"/>
    </source>
</evidence>
<accession>A0A7Z0PFS5</accession>
<evidence type="ECO:0008006" key="3">
    <source>
        <dbReference type="Google" id="ProtNLM"/>
    </source>
</evidence>
<gene>
    <name evidence="1" type="ORF">HP397_06605</name>
</gene>
<dbReference type="RefSeq" id="WP_180136398.1">
    <property type="nucleotide sequence ID" value="NZ_JABMKT010000060.1"/>
</dbReference>
<proteinExistence type="predicted"/>
<name>A0A7Z0PFS5_9FUSO</name>
<protein>
    <recommendedName>
        <fullName evidence="3">DUF3997 domain-containing protein</fullName>
    </recommendedName>
</protein>
<sequence length="177" mass="21774">MVKNNIKIQIRLIIILCIFLSIPYKGYINKKVYDPEANYQVLKKINRSSIETYDNIMIVYDKNEKVDFYNFKSTPIIIRNLDKIIYLENFEPDFETYDDAYFCYVIMNKDNITYYYRREIVEEINEKDYKSFVEKNIYFEKDKKVNPSLPYFQTPKEFFNNFKEYFIPYYLAEYEVK</sequence>
<dbReference type="EMBL" id="JABMKT010000060">
    <property type="protein sequence ID" value="NYV28468.1"/>
    <property type="molecule type" value="Genomic_DNA"/>
</dbReference>
<organism evidence="1 2">
    <name type="scientific">Streptobacillus felis</name>
    <dbReference type="NCBI Taxonomy" id="1384509"/>
    <lineage>
        <taxon>Bacteria</taxon>
        <taxon>Fusobacteriati</taxon>
        <taxon>Fusobacteriota</taxon>
        <taxon>Fusobacteriia</taxon>
        <taxon>Fusobacteriales</taxon>
        <taxon>Leptotrichiaceae</taxon>
        <taxon>Streptobacillus</taxon>
    </lineage>
</organism>
<comment type="caution">
    <text evidence="1">The sequence shown here is derived from an EMBL/GenBank/DDBJ whole genome shotgun (WGS) entry which is preliminary data.</text>
</comment>
<dbReference type="AlphaFoldDB" id="A0A7Z0PFS5"/>
<reference evidence="1 2" key="1">
    <citation type="submission" date="2020-05" db="EMBL/GenBank/DDBJ databases">
        <title>Streptobacillus felis strain LHL191014123.</title>
        <authorList>
            <person name="Fawzy A."/>
            <person name="Rau J."/>
            <person name="Risse K."/>
            <person name="Schauerte N."/>
            <person name="Geiger C."/>
            <person name="Blom J."/>
            <person name="Imirzalioglu C."/>
            <person name="Falgenhauer J."/>
            <person name="Bach A."/>
            <person name="Herden C."/>
            <person name="Eisenberg T."/>
        </authorList>
    </citation>
    <scope>NUCLEOTIDE SEQUENCE [LARGE SCALE GENOMIC DNA]</scope>
    <source>
        <strain evidence="1 2">LHL191014123</strain>
    </source>
</reference>
<evidence type="ECO:0000313" key="2">
    <source>
        <dbReference type="Proteomes" id="UP000526184"/>
    </source>
</evidence>
<keyword evidence="2" id="KW-1185">Reference proteome</keyword>
<dbReference type="Proteomes" id="UP000526184">
    <property type="component" value="Unassembled WGS sequence"/>
</dbReference>